<gene>
    <name evidence="2" type="ORF">DA69_12165</name>
</gene>
<protein>
    <submittedName>
        <fullName evidence="2">Peptidase S16</fullName>
    </submittedName>
</protein>
<proteinExistence type="predicted"/>
<dbReference type="OrthoDB" id="9806457at2"/>
<sequence length="219" mass="23725">MAQGYVKASELPQVIPVFPLPGSILLARGQLPLNVFEPRYLNMVDDAMAGDRMIGLIQPVGAAGENPPLTRVGCAGRITSFAETSDGRYLITLTGVCRFAVATEMQVRTPYRQVRADFQPYEADLRAPDPDEAFDREPFLSALAPYLSGRGLDIDWDTARAAPQEALVNSLAMGLPFDPPEKQALLEALTLTDREAALTALLRIEAVAPDDDEPGPAMQ</sequence>
<reference evidence="2 3" key="1">
    <citation type="journal article" date="2014" name="Genome Announc.">
        <title>Genome Sequence of a Promising Hydrogen-Producing Facultative Anaerobic Bacterium, Brevundimonas naejangsanensis Strain B1.</title>
        <authorList>
            <person name="Su H."/>
            <person name="Zhang T."/>
            <person name="Bao M."/>
            <person name="Jiang Y."/>
            <person name="Wang Y."/>
            <person name="Tan T."/>
        </authorList>
    </citation>
    <scope>NUCLEOTIDE SEQUENCE [LARGE SCALE GENOMIC DNA]</scope>
    <source>
        <strain evidence="2 3">B1</strain>
    </source>
</reference>
<dbReference type="Gene3D" id="2.30.130.40">
    <property type="entry name" value="LON domain-like"/>
    <property type="match status" value="1"/>
</dbReference>
<evidence type="ECO:0000259" key="1">
    <source>
        <dbReference type="PROSITE" id="PS51787"/>
    </source>
</evidence>
<dbReference type="RefSeq" id="WP_025976450.1">
    <property type="nucleotide sequence ID" value="NZ_CP015614.1"/>
</dbReference>
<dbReference type="InterPro" id="IPR046336">
    <property type="entry name" value="Lon_prtase_N_sf"/>
</dbReference>
<dbReference type="InterPro" id="IPR003111">
    <property type="entry name" value="Lon_prtase_N"/>
</dbReference>
<dbReference type="Proteomes" id="UP000077603">
    <property type="component" value="Chromosome"/>
</dbReference>
<organism evidence="2 3">
    <name type="scientific">Brevundimonas naejangsanensis</name>
    <dbReference type="NCBI Taxonomy" id="588932"/>
    <lineage>
        <taxon>Bacteria</taxon>
        <taxon>Pseudomonadati</taxon>
        <taxon>Pseudomonadota</taxon>
        <taxon>Alphaproteobacteria</taxon>
        <taxon>Caulobacterales</taxon>
        <taxon>Caulobacteraceae</taxon>
        <taxon>Brevundimonas</taxon>
    </lineage>
</organism>
<dbReference type="SMART" id="SM00464">
    <property type="entry name" value="LON"/>
    <property type="match status" value="1"/>
</dbReference>
<dbReference type="eggNOG" id="COG2802">
    <property type="taxonomic scope" value="Bacteria"/>
</dbReference>
<dbReference type="PROSITE" id="PS51787">
    <property type="entry name" value="LON_N"/>
    <property type="match status" value="1"/>
</dbReference>
<feature type="domain" description="Lon N-terminal" evidence="1">
    <location>
        <begin position="15"/>
        <end position="206"/>
    </location>
</feature>
<dbReference type="InterPro" id="IPR015947">
    <property type="entry name" value="PUA-like_sf"/>
</dbReference>
<evidence type="ECO:0000313" key="2">
    <source>
        <dbReference type="EMBL" id="ANF55424.1"/>
    </source>
</evidence>
<dbReference type="PANTHER" id="PTHR46732:SF8">
    <property type="entry name" value="ATP-DEPENDENT PROTEASE LA (LON) DOMAIN PROTEIN"/>
    <property type="match status" value="1"/>
</dbReference>
<name>A0A172Y882_9CAUL</name>
<dbReference type="EMBL" id="CP015614">
    <property type="protein sequence ID" value="ANF55424.1"/>
    <property type="molecule type" value="Genomic_DNA"/>
</dbReference>
<dbReference type="AlphaFoldDB" id="A0A172Y882"/>
<accession>A0A172Y882</accession>
<dbReference type="KEGG" id="bne:DA69_12165"/>
<dbReference type="STRING" id="588932.DA69_12165"/>
<dbReference type="SUPFAM" id="SSF88697">
    <property type="entry name" value="PUA domain-like"/>
    <property type="match status" value="1"/>
</dbReference>
<keyword evidence="3" id="KW-1185">Reference proteome</keyword>
<dbReference type="Pfam" id="PF02190">
    <property type="entry name" value="LON_substr_bdg"/>
    <property type="match status" value="1"/>
</dbReference>
<evidence type="ECO:0000313" key="3">
    <source>
        <dbReference type="Proteomes" id="UP000077603"/>
    </source>
</evidence>
<dbReference type="PANTHER" id="PTHR46732">
    <property type="entry name" value="ATP-DEPENDENT PROTEASE LA (LON) DOMAIN PROTEIN"/>
    <property type="match status" value="1"/>
</dbReference>